<dbReference type="KEGG" id="nlo:107226127"/>
<evidence type="ECO:0000256" key="5">
    <source>
        <dbReference type="SAM" id="MobiDB-lite"/>
    </source>
</evidence>
<dbReference type="GO" id="GO:0008270">
    <property type="term" value="F:zinc ion binding"/>
    <property type="evidence" value="ECO:0007669"/>
    <property type="project" value="UniProtKB-KW"/>
</dbReference>
<dbReference type="FunFam" id="3.30.40.10:FF:000154">
    <property type="entry name" value="PHD finger protein 12"/>
    <property type="match status" value="1"/>
</dbReference>
<dbReference type="InterPro" id="IPR000253">
    <property type="entry name" value="FHA_dom"/>
</dbReference>
<evidence type="ECO:0000256" key="3">
    <source>
        <dbReference type="ARBA" id="ARBA00022833"/>
    </source>
</evidence>
<dbReference type="SMART" id="SM00249">
    <property type="entry name" value="PHD"/>
    <property type="match status" value="2"/>
</dbReference>
<dbReference type="Gene3D" id="3.30.40.10">
    <property type="entry name" value="Zinc/RING finger domain, C3HC4 (zinc finger)"/>
    <property type="match status" value="2"/>
</dbReference>
<protein>
    <submittedName>
        <fullName evidence="9">PHD finger protein 12 isoform X1</fullName>
    </submittedName>
</protein>
<dbReference type="GO" id="GO:0000122">
    <property type="term" value="P:negative regulation of transcription by RNA polymerase II"/>
    <property type="evidence" value="ECO:0007669"/>
    <property type="project" value="TreeGrafter"/>
</dbReference>
<dbReference type="InterPro" id="IPR038098">
    <property type="entry name" value="PHF12_MRG-bd_sf"/>
</dbReference>
<dbReference type="Proteomes" id="UP000829291">
    <property type="component" value="Chromosome 3"/>
</dbReference>
<dbReference type="InterPro" id="IPR013083">
    <property type="entry name" value="Znf_RING/FYVE/PHD"/>
</dbReference>
<dbReference type="Pfam" id="PF00498">
    <property type="entry name" value="FHA"/>
    <property type="match status" value="1"/>
</dbReference>
<dbReference type="RefSeq" id="XP_015522316.1">
    <property type="nucleotide sequence ID" value="XM_015666830.2"/>
</dbReference>
<dbReference type="Gene3D" id="6.10.20.60">
    <property type="entry name" value="PHD finger protein 12"/>
    <property type="match status" value="1"/>
</dbReference>
<proteinExistence type="predicted"/>
<dbReference type="GeneID" id="107226127"/>
<dbReference type="InterPro" id="IPR001965">
    <property type="entry name" value="Znf_PHD"/>
</dbReference>
<dbReference type="Pfam" id="PF16737">
    <property type="entry name" value="PHF12_MRG_bd"/>
    <property type="match status" value="1"/>
</dbReference>
<organism evidence="9">
    <name type="scientific">Neodiprion lecontei</name>
    <name type="common">Redheaded pine sawfly</name>
    <dbReference type="NCBI Taxonomy" id="441921"/>
    <lineage>
        <taxon>Eukaryota</taxon>
        <taxon>Metazoa</taxon>
        <taxon>Ecdysozoa</taxon>
        <taxon>Arthropoda</taxon>
        <taxon>Hexapoda</taxon>
        <taxon>Insecta</taxon>
        <taxon>Pterygota</taxon>
        <taxon>Neoptera</taxon>
        <taxon>Endopterygota</taxon>
        <taxon>Hymenoptera</taxon>
        <taxon>Tenthredinoidea</taxon>
        <taxon>Diprionidae</taxon>
        <taxon>Diprioninae</taxon>
        <taxon>Neodiprion</taxon>
    </lineage>
</organism>
<keyword evidence="3" id="KW-0862">Zinc</keyword>
<gene>
    <name evidence="9" type="primary">LOC107226127</name>
</gene>
<dbReference type="InterPro" id="IPR042163">
    <property type="entry name" value="PHF12"/>
</dbReference>
<sequence length="649" mass="73209">MIEIAFVWCCLFETLFNPISSRLNNPWTYFDGKMSTVEYDLGTAGGLMPQIQALIAPPVSEESKTTKTKKDKDEKTHPYFKRPGRGHNRDSCDACRDGGELICCDKCPASFHLQCHDPPLDARDIPNGEWMCHACRCADVTKKDSSAGKRKRRKSALETLALAASLLNPREFELPRELQIPITFPGTDKINPSAGKKGRQQNSCTNNGKSHCLDNGLMVPLPARLCFECGKSCRKAPLIVCDYCPLYFHQDCLDPPLTAFPKGRWMCPNHPNHFIDQNLLPSCGATERLKLWDKYASKRLDQQSVKLEFLRKARATNPPFRVKVKLNGKTRVQVPTAVKYHYANPPEIEPSNLYRMNDVIQPTMHPTETYRSEKSHNEPVNNGDVMSDVESNLESKQEKSRVNQRSTDDTDIIDSSIRYSKNISQHSVKEGVQLLERPVLEALAQQRLEQILNPMGDDYMSVHCQSRARAVVFPLSRKPGTPTFMTSRTLSIGNGADCDLLLSKYGNCQCTSSKHAVIFYDETTNRYELLNYSEHGTTVDNILYSCDYANPERTESEGEEKARSILSKDQETVNAIKNIANKNKALLPEREETKVLCTCRQLNHVNNNHNSSYLEEGWEGSALVAHGSILRFGCLVFLFSTVDHVLITH</sequence>
<dbReference type="CDD" id="cd15533">
    <property type="entry name" value="PHD1_PHF12"/>
    <property type="match status" value="1"/>
</dbReference>
<dbReference type="PANTHER" id="PTHR46309">
    <property type="entry name" value="PHD FINGER PROTEIN 12"/>
    <property type="match status" value="1"/>
</dbReference>
<evidence type="ECO:0000256" key="4">
    <source>
        <dbReference type="PROSITE-ProRule" id="PRU00146"/>
    </source>
</evidence>
<feature type="domain" description="PHD-type" evidence="7">
    <location>
        <begin position="223"/>
        <end position="273"/>
    </location>
</feature>
<dbReference type="Pfam" id="PF00628">
    <property type="entry name" value="PHD"/>
    <property type="match status" value="2"/>
</dbReference>
<evidence type="ECO:0000259" key="6">
    <source>
        <dbReference type="PROSITE" id="PS50006"/>
    </source>
</evidence>
<feature type="domain" description="FHA" evidence="6">
    <location>
        <begin position="490"/>
        <end position="544"/>
    </location>
</feature>
<dbReference type="InterPro" id="IPR008984">
    <property type="entry name" value="SMAD_FHA_dom_sf"/>
</dbReference>
<feature type="compositionally biased region" description="Basic and acidic residues" evidence="5">
    <location>
        <begin position="368"/>
        <end position="377"/>
    </location>
</feature>
<name>A0A6J0C4T6_NEOLC</name>
<dbReference type="OrthoDB" id="1919692at2759"/>
<dbReference type="InParanoid" id="A0A6J0C4T6"/>
<feature type="region of interest" description="Disordered" evidence="5">
    <location>
        <begin position="58"/>
        <end position="82"/>
    </location>
</feature>
<dbReference type="FunCoup" id="A0A6J0C4T6">
    <property type="interactions" value="1692"/>
</dbReference>
<dbReference type="GO" id="GO:0070822">
    <property type="term" value="C:Sin3-type complex"/>
    <property type="evidence" value="ECO:0007669"/>
    <property type="project" value="TreeGrafter"/>
</dbReference>
<keyword evidence="1" id="KW-0479">Metal-binding</keyword>
<dbReference type="Gene3D" id="2.60.200.20">
    <property type="match status" value="1"/>
</dbReference>
<evidence type="ECO:0000256" key="1">
    <source>
        <dbReference type="ARBA" id="ARBA00022723"/>
    </source>
</evidence>
<dbReference type="GO" id="GO:0003714">
    <property type="term" value="F:transcription corepressor activity"/>
    <property type="evidence" value="ECO:0007669"/>
    <property type="project" value="InterPro"/>
</dbReference>
<dbReference type="InterPro" id="IPR031966">
    <property type="entry name" value="PHF12_MRG-bd"/>
</dbReference>
<dbReference type="SUPFAM" id="SSF49879">
    <property type="entry name" value="SMAD/FHA domain"/>
    <property type="match status" value="1"/>
</dbReference>
<feature type="region of interest" description="Disordered" evidence="5">
    <location>
        <begin position="368"/>
        <end position="409"/>
    </location>
</feature>
<keyword evidence="8" id="KW-1185">Reference proteome</keyword>
<evidence type="ECO:0000259" key="7">
    <source>
        <dbReference type="PROSITE" id="PS50016"/>
    </source>
</evidence>
<dbReference type="CDD" id="cd15534">
    <property type="entry name" value="PHD2_PHF12_Rco1"/>
    <property type="match status" value="1"/>
</dbReference>
<evidence type="ECO:0000313" key="8">
    <source>
        <dbReference type="Proteomes" id="UP000829291"/>
    </source>
</evidence>
<dbReference type="InterPro" id="IPR019786">
    <property type="entry name" value="Zinc_finger_PHD-type_CS"/>
</dbReference>
<dbReference type="InterPro" id="IPR011011">
    <property type="entry name" value="Znf_FYVE_PHD"/>
</dbReference>
<reference evidence="9" key="1">
    <citation type="submission" date="2025-08" db="UniProtKB">
        <authorList>
            <consortium name="RefSeq"/>
        </authorList>
    </citation>
    <scope>IDENTIFICATION</scope>
    <source>
        <tissue evidence="9">Thorax and Abdomen</tissue>
    </source>
</reference>
<evidence type="ECO:0000256" key="2">
    <source>
        <dbReference type="ARBA" id="ARBA00022771"/>
    </source>
</evidence>
<evidence type="ECO:0000313" key="9">
    <source>
        <dbReference type="RefSeq" id="XP_015522316.1"/>
    </source>
</evidence>
<keyword evidence="2 4" id="KW-0863">Zinc-finger</keyword>
<accession>A0A6J0C4T6</accession>
<feature type="domain" description="PHD-type" evidence="7">
    <location>
        <begin position="89"/>
        <end position="138"/>
    </location>
</feature>
<dbReference type="PROSITE" id="PS50016">
    <property type="entry name" value="ZF_PHD_2"/>
    <property type="match status" value="2"/>
</dbReference>
<dbReference type="PANTHER" id="PTHR46309:SF1">
    <property type="entry name" value="PHD FINGER PROTEIN 12"/>
    <property type="match status" value="1"/>
</dbReference>
<dbReference type="PROSITE" id="PS01359">
    <property type="entry name" value="ZF_PHD_1"/>
    <property type="match status" value="1"/>
</dbReference>
<feature type="compositionally biased region" description="Basic and acidic residues" evidence="5">
    <location>
        <begin position="61"/>
        <end position="77"/>
    </location>
</feature>
<dbReference type="InterPro" id="IPR019787">
    <property type="entry name" value="Znf_PHD-finger"/>
</dbReference>
<dbReference type="AlphaFoldDB" id="A0A6J0C4T6"/>
<dbReference type="SUPFAM" id="SSF57903">
    <property type="entry name" value="FYVE/PHD zinc finger"/>
    <property type="match status" value="2"/>
</dbReference>
<dbReference type="PROSITE" id="PS50006">
    <property type="entry name" value="FHA_DOMAIN"/>
    <property type="match status" value="1"/>
</dbReference>